<comment type="caution">
    <text evidence="4">The sequence shown here is derived from an EMBL/GenBank/DDBJ whole genome shotgun (WGS) entry which is preliminary data.</text>
</comment>
<keyword evidence="2" id="KW-0521">NADP</keyword>
<organism evidence="4 5">
    <name type="scientific">Penicillium malachiteum</name>
    <dbReference type="NCBI Taxonomy" id="1324776"/>
    <lineage>
        <taxon>Eukaryota</taxon>
        <taxon>Fungi</taxon>
        <taxon>Dikarya</taxon>
        <taxon>Ascomycota</taxon>
        <taxon>Pezizomycotina</taxon>
        <taxon>Eurotiomycetes</taxon>
        <taxon>Eurotiomycetidae</taxon>
        <taxon>Eurotiales</taxon>
        <taxon>Aspergillaceae</taxon>
        <taxon>Penicillium</taxon>
    </lineage>
</organism>
<evidence type="ECO:0000256" key="2">
    <source>
        <dbReference type="ARBA" id="ARBA00022857"/>
    </source>
</evidence>
<dbReference type="InterPro" id="IPR036291">
    <property type="entry name" value="NAD(P)-bd_dom_sf"/>
</dbReference>
<dbReference type="InterPro" id="IPR052178">
    <property type="entry name" value="Sec_Metab_Biosynth_SDR"/>
</dbReference>
<dbReference type="PANTHER" id="PTHR43618:SF2">
    <property type="entry name" value="CHAIN DEHYDROGENASE, PUTATIVE (AFU_ORTHOLOGUE AFUA_6G06930)-RELATED"/>
    <property type="match status" value="1"/>
</dbReference>
<dbReference type="InterPro" id="IPR002347">
    <property type="entry name" value="SDR_fam"/>
</dbReference>
<accession>A0AAD6HEJ2</accession>
<dbReference type="PROSITE" id="PS00061">
    <property type="entry name" value="ADH_SHORT"/>
    <property type="match status" value="1"/>
</dbReference>
<evidence type="ECO:0000313" key="4">
    <source>
        <dbReference type="EMBL" id="KAJ5709965.1"/>
    </source>
</evidence>
<dbReference type="Gene3D" id="3.40.50.720">
    <property type="entry name" value="NAD(P)-binding Rossmann-like Domain"/>
    <property type="match status" value="1"/>
</dbReference>
<evidence type="ECO:0000313" key="5">
    <source>
        <dbReference type="Proteomes" id="UP001215712"/>
    </source>
</evidence>
<keyword evidence="3" id="KW-0560">Oxidoreductase</keyword>
<dbReference type="CDD" id="cd05233">
    <property type="entry name" value="SDR_c"/>
    <property type="match status" value="1"/>
</dbReference>
<dbReference type="Pfam" id="PF13561">
    <property type="entry name" value="adh_short_C2"/>
    <property type="match status" value="1"/>
</dbReference>
<protein>
    <submittedName>
        <fullName evidence="4">Uncharacterized protein</fullName>
    </submittedName>
</protein>
<dbReference type="GO" id="GO:0016491">
    <property type="term" value="F:oxidoreductase activity"/>
    <property type="evidence" value="ECO:0007669"/>
    <property type="project" value="UniProtKB-KW"/>
</dbReference>
<gene>
    <name evidence="4" type="ORF">N7493_009557</name>
</gene>
<dbReference type="InterPro" id="IPR020904">
    <property type="entry name" value="Sc_DH/Rdtase_CS"/>
</dbReference>
<dbReference type="EMBL" id="JAQJAN010000017">
    <property type="protein sequence ID" value="KAJ5709965.1"/>
    <property type="molecule type" value="Genomic_DNA"/>
</dbReference>
<comment type="similarity">
    <text evidence="1">Belongs to the short-chain dehydrogenases/reductases (SDR) family.</text>
</comment>
<dbReference type="AlphaFoldDB" id="A0AAD6HEJ2"/>
<reference evidence="4" key="1">
    <citation type="journal article" date="2023" name="IMA Fungus">
        <title>Comparative genomic study of the Penicillium genus elucidates a diverse pangenome and 15 lateral gene transfer events.</title>
        <authorList>
            <person name="Petersen C."/>
            <person name="Sorensen T."/>
            <person name="Nielsen M.R."/>
            <person name="Sondergaard T.E."/>
            <person name="Sorensen J.L."/>
            <person name="Fitzpatrick D.A."/>
            <person name="Frisvad J.C."/>
            <person name="Nielsen K.L."/>
        </authorList>
    </citation>
    <scope>NUCLEOTIDE SEQUENCE</scope>
    <source>
        <strain evidence="4">IBT 17514</strain>
    </source>
</reference>
<dbReference type="PANTHER" id="PTHR43618">
    <property type="entry name" value="7-ALPHA-HYDROXYSTEROID DEHYDROGENASE"/>
    <property type="match status" value="1"/>
</dbReference>
<reference evidence="4" key="2">
    <citation type="submission" date="2023-01" db="EMBL/GenBank/DDBJ databases">
        <authorList>
            <person name="Petersen C."/>
        </authorList>
    </citation>
    <scope>NUCLEOTIDE SEQUENCE</scope>
    <source>
        <strain evidence="4">IBT 17514</strain>
    </source>
</reference>
<dbReference type="SUPFAM" id="SSF51735">
    <property type="entry name" value="NAD(P)-binding Rossmann-fold domains"/>
    <property type="match status" value="1"/>
</dbReference>
<name>A0AAD6HEJ2_9EURO</name>
<evidence type="ECO:0000256" key="1">
    <source>
        <dbReference type="ARBA" id="ARBA00006484"/>
    </source>
</evidence>
<sequence length="252" mass="26920">MPYSLKARNVLVIGGSRGLGAVISEKFAAEGSNVAINYMSNKQTADEVAKDLASKYNVKTVVIQGDAGKQESAASTVKSSIEQLGGLDVIISNAGWTKITNFPDLDAMDDEDWDKCWNINVKSSLYLFKAAKSTFDANPEGGAFLITASTAGVTPSGSAVPYSVAKAAAIHLMKCLAQSQGAKVRVNSVLPSLMLTEWGQKFPQEKIDAMREKMVLKKLPEVEDVADMFIAIAKNSSMTGQAVQIDCGFAIR</sequence>
<proteinExistence type="inferred from homology"/>
<dbReference type="PRINTS" id="PR00081">
    <property type="entry name" value="GDHRDH"/>
</dbReference>
<dbReference type="Proteomes" id="UP001215712">
    <property type="component" value="Unassembled WGS sequence"/>
</dbReference>
<keyword evidence="5" id="KW-1185">Reference proteome</keyword>
<evidence type="ECO:0000256" key="3">
    <source>
        <dbReference type="ARBA" id="ARBA00023002"/>
    </source>
</evidence>